<accession>A0AAD4NDJ5</accession>
<dbReference type="EMBL" id="JAKKPZ010000005">
    <property type="protein sequence ID" value="KAI1720795.1"/>
    <property type="molecule type" value="Genomic_DNA"/>
</dbReference>
<feature type="compositionally biased region" description="Polar residues" evidence="1">
    <location>
        <begin position="66"/>
        <end position="78"/>
    </location>
</feature>
<name>A0AAD4NDJ5_9BILA</name>
<evidence type="ECO:0000313" key="3">
    <source>
        <dbReference type="Proteomes" id="UP001201812"/>
    </source>
</evidence>
<keyword evidence="3" id="KW-1185">Reference proteome</keyword>
<sequence length="361" mass="39823">MNRSNFDNFLPISPTSLYSTIVPPQDFPYAGAGLSNTATVSSKPQVSTTESTQPPEVIVAKSSKSILKNPKTRPQITKTPPAKLQIPQKTSPAKPRLSRPPSRSTTPVNRAVKQKTVAFGLTTNLSDTVEKTKEAAASTLCAHRPKSYMTTTKEAEEIAKQLKSLKEEFGSFKTKLEGENAELRKSLEEMFTKETKLSNLLTNLSSRLMDLEQKHDQSVGSNSPHVQDPDNKLVNTSAQTIGSAGDRKERDGNAAARRKDIASAPVKAGGPQRDSGQIASRKDIQQRAHAMVPYQQDSMAVNKIADRDVQIEHFVSFIKQKIREDPRFEERINRTVSLFGGSPGEILPQTLESRAPFREKE</sequence>
<dbReference type="AlphaFoldDB" id="A0AAD4NDJ5"/>
<dbReference type="Proteomes" id="UP001201812">
    <property type="component" value="Unassembled WGS sequence"/>
</dbReference>
<gene>
    <name evidence="2" type="ORF">DdX_05042</name>
</gene>
<reference evidence="2" key="1">
    <citation type="submission" date="2022-01" db="EMBL/GenBank/DDBJ databases">
        <title>Genome Sequence Resource for Two Populations of Ditylenchus destructor, the Migratory Endoparasitic Phytonematode.</title>
        <authorList>
            <person name="Zhang H."/>
            <person name="Lin R."/>
            <person name="Xie B."/>
        </authorList>
    </citation>
    <scope>NUCLEOTIDE SEQUENCE</scope>
    <source>
        <strain evidence="2">BazhouSP</strain>
    </source>
</reference>
<proteinExistence type="predicted"/>
<protein>
    <submittedName>
        <fullName evidence="2">Spindle assembly abnormal protein 5</fullName>
    </submittedName>
</protein>
<feature type="region of interest" description="Disordered" evidence="1">
    <location>
        <begin position="66"/>
        <end position="108"/>
    </location>
</feature>
<comment type="caution">
    <text evidence="2">The sequence shown here is derived from an EMBL/GenBank/DDBJ whole genome shotgun (WGS) entry which is preliminary data.</text>
</comment>
<evidence type="ECO:0000313" key="2">
    <source>
        <dbReference type="EMBL" id="KAI1720795.1"/>
    </source>
</evidence>
<feature type="compositionally biased region" description="Basic and acidic residues" evidence="1">
    <location>
        <begin position="245"/>
        <end position="261"/>
    </location>
</feature>
<organism evidence="2 3">
    <name type="scientific">Ditylenchus destructor</name>
    <dbReference type="NCBI Taxonomy" id="166010"/>
    <lineage>
        <taxon>Eukaryota</taxon>
        <taxon>Metazoa</taxon>
        <taxon>Ecdysozoa</taxon>
        <taxon>Nematoda</taxon>
        <taxon>Chromadorea</taxon>
        <taxon>Rhabditida</taxon>
        <taxon>Tylenchina</taxon>
        <taxon>Tylenchomorpha</taxon>
        <taxon>Sphaerularioidea</taxon>
        <taxon>Anguinidae</taxon>
        <taxon>Anguininae</taxon>
        <taxon>Ditylenchus</taxon>
    </lineage>
</organism>
<feature type="region of interest" description="Disordered" evidence="1">
    <location>
        <begin position="213"/>
        <end position="284"/>
    </location>
</feature>
<evidence type="ECO:0000256" key="1">
    <source>
        <dbReference type="SAM" id="MobiDB-lite"/>
    </source>
</evidence>
<feature type="compositionally biased region" description="Polar residues" evidence="1">
    <location>
        <begin position="233"/>
        <end position="242"/>
    </location>
</feature>